<dbReference type="Gene3D" id="3.30.465.10">
    <property type="match status" value="1"/>
</dbReference>
<dbReference type="GO" id="GO:0071949">
    <property type="term" value="F:FAD binding"/>
    <property type="evidence" value="ECO:0007669"/>
    <property type="project" value="InterPro"/>
</dbReference>
<dbReference type="OrthoDB" id="9804753at2"/>
<dbReference type="GO" id="GO:0008762">
    <property type="term" value="F:UDP-N-acetylmuramate dehydrogenase activity"/>
    <property type="evidence" value="ECO:0007669"/>
    <property type="project" value="UniProtKB-UniRule"/>
</dbReference>
<dbReference type="SUPFAM" id="SSF56194">
    <property type="entry name" value="Uridine diphospho-N-Acetylenolpyruvylglucosamine reductase, MurB, C-terminal domain"/>
    <property type="match status" value="1"/>
</dbReference>
<dbReference type="GO" id="GO:0009252">
    <property type="term" value="P:peptidoglycan biosynthetic process"/>
    <property type="evidence" value="ECO:0007669"/>
    <property type="project" value="UniProtKB-UniRule"/>
</dbReference>
<organism evidence="22 23">
    <name type="scientific">Moellerella wisconsensis ATCC 35017</name>
    <dbReference type="NCBI Taxonomy" id="1354267"/>
    <lineage>
        <taxon>Bacteria</taxon>
        <taxon>Pseudomonadati</taxon>
        <taxon>Pseudomonadota</taxon>
        <taxon>Gammaproteobacteria</taxon>
        <taxon>Enterobacterales</taxon>
        <taxon>Morganellaceae</taxon>
        <taxon>Moellerella</taxon>
    </lineage>
</organism>
<keyword evidence="12 20" id="KW-0521">NADP</keyword>
<evidence type="ECO:0000256" key="1">
    <source>
        <dbReference type="ARBA" id="ARBA00001974"/>
    </source>
</evidence>
<dbReference type="GO" id="GO:0071555">
    <property type="term" value="P:cell wall organization"/>
    <property type="evidence" value="ECO:0007669"/>
    <property type="project" value="UniProtKB-KW"/>
</dbReference>
<dbReference type="NCBIfam" id="NF000755">
    <property type="entry name" value="PRK00046.1"/>
    <property type="match status" value="1"/>
</dbReference>
<evidence type="ECO:0000256" key="19">
    <source>
        <dbReference type="ARBA" id="ARBA00048914"/>
    </source>
</evidence>
<keyword evidence="11 20" id="KW-0274">FAD</keyword>
<dbReference type="GO" id="GO:0005829">
    <property type="term" value="C:cytosol"/>
    <property type="evidence" value="ECO:0007669"/>
    <property type="project" value="TreeGrafter"/>
</dbReference>
<dbReference type="RefSeq" id="WP_053907185.1">
    <property type="nucleotide sequence ID" value="NZ_CAWMUS010000005.1"/>
</dbReference>
<dbReference type="EC" id="1.3.1.98" evidence="6 20"/>
<evidence type="ECO:0000256" key="3">
    <source>
        <dbReference type="ARBA" id="ARBA00004496"/>
    </source>
</evidence>
<evidence type="ECO:0000313" key="23">
    <source>
        <dbReference type="Proteomes" id="UP000053226"/>
    </source>
</evidence>
<keyword evidence="10 20" id="KW-0285">Flavoprotein</keyword>
<evidence type="ECO:0000256" key="20">
    <source>
        <dbReference type="HAMAP-Rule" id="MF_00037"/>
    </source>
</evidence>
<evidence type="ECO:0000256" key="9">
    <source>
        <dbReference type="ARBA" id="ARBA00022618"/>
    </source>
</evidence>
<dbReference type="Gene3D" id="3.30.43.10">
    <property type="entry name" value="Uridine Diphospho-n-acetylenolpyruvylglucosamine Reductase, domain 2"/>
    <property type="match status" value="1"/>
</dbReference>
<evidence type="ECO:0000256" key="17">
    <source>
        <dbReference type="ARBA" id="ARBA00023316"/>
    </source>
</evidence>
<evidence type="ECO:0000256" key="15">
    <source>
        <dbReference type="ARBA" id="ARBA00023002"/>
    </source>
</evidence>
<comment type="cofactor">
    <cofactor evidence="1 20">
        <name>FAD</name>
        <dbReference type="ChEBI" id="CHEBI:57692"/>
    </cofactor>
</comment>
<keyword evidence="8 20" id="KW-0963">Cytoplasm</keyword>
<keyword evidence="16 20" id="KW-0131">Cell cycle</keyword>
<dbReference type="AlphaFoldDB" id="A0A0N0IBM7"/>
<feature type="active site" evidence="20">
    <location>
        <position position="327"/>
    </location>
</feature>
<dbReference type="InterPro" id="IPR011601">
    <property type="entry name" value="MurB_C"/>
</dbReference>
<dbReference type="EMBL" id="LGAA01000005">
    <property type="protein sequence ID" value="KPD04052.1"/>
    <property type="molecule type" value="Genomic_DNA"/>
</dbReference>
<dbReference type="Gene3D" id="3.90.78.10">
    <property type="entry name" value="UDP-N-acetylenolpyruvoylglucosamine reductase, C-terminal domain"/>
    <property type="match status" value="1"/>
</dbReference>
<dbReference type="Pfam" id="PF02873">
    <property type="entry name" value="MurB_C"/>
    <property type="match status" value="1"/>
</dbReference>
<keyword evidence="23" id="KW-1185">Reference proteome</keyword>
<evidence type="ECO:0000256" key="14">
    <source>
        <dbReference type="ARBA" id="ARBA00022984"/>
    </source>
</evidence>
<dbReference type="GO" id="GO:0008360">
    <property type="term" value="P:regulation of cell shape"/>
    <property type="evidence" value="ECO:0007669"/>
    <property type="project" value="UniProtKB-KW"/>
</dbReference>
<dbReference type="InterPro" id="IPR003170">
    <property type="entry name" value="MurB"/>
</dbReference>
<feature type="active site" description="Proton donor" evidence="20">
    <location>
        <position position="231"/>
    </location>
</feature>
<dbReference type="GO" id="GO:0051301">
    <property type="term" value="P:cell division"/>
    <property type="evidence" value="ECO:0007669"/>
    <property type="project" value="UniProtKB-KW"/>
</dbReference>
<dbReference type="PROSITE" id="PS51387">
    <property type="entry name" value="FAD_PCMH"/>
    <property type="match status" value="1"/>
</dbReference>
<evidence type="ECO:0000313" key="22">
    <source>
        <dbReference type="EMBL" id="KPD04052.1"/>
    </source>
</evidence>
<evidence type="ECO:0000256" key="7">
    <source>
        <dbReference type="ARBA" id="ARBA00015188"/>
    </source>
</evidence>
<comment type="caution">
    <text evidence="22">The sequence shown here is derived from an EMBL/GenBank/DDBJ whole genome shotgun (WGS) entry which is preliminary data.</text>
</comment>
<comment type="similarity">
    <text evidence="5 20">Belongs to the MurB family.</text>
</comment>
<dbReference type="InterPro" id="IPR036635">
    <property type="entry name" value="MurB_C_sf"/>
</dbReference>
<keyword evidence="17 20" id="KW-0961">Cell wall biogenesis/degradation</keyword>
<evidence type="ECO:0000256" key="8">
    <source>
        <dbReference type="ARBA" id="ARBA00022490"/>
    </source>
</evidence>
<dbReference type="NCBIfam" id="TIGR00179">
    <property type="entry name" value="murB"/>
    <property type="match status" value="1"/>
</dbReference>
<keyword evidence="14 20" id="KW-0573">Peptidoglycan synthesis</keyword>
<comment type="function">
    <text evidence="2 20">Cell wall formation.</text>
</comment>
<protein>
    <recommendedName>
        <fullName evidence="7 20">UDP-N-acetylenolpyruvoylglucosamine reductase</fullName>
        <ecNumber evidence="6 20">1.3.1.98</ecNumber>
    </recommendedName>
    <alternativeName>
        <fullName evidence="18 20">UDP-N-acetylmuramate dehydrogenase</fullName>
    </alternativeName>
</protein>
<dbReference type="PANTHER" id="PTHR21071:SF4">
    <property type="entry name" value="UDP-N-ACETYLENOLPYRUVOYLGLUCOSAMINE REDUCTASE"/>
    <property type="match status" value="1"/>
</dbReference>
<comment type="subcellular location">
    <subcellularLocation>
        <location evidence="3 20">Cytoplasm</location>
    </subcellularLocation>
</comment>
<dbReference type="InterPro" id="IPR036318">
    <property type="entry name" value="FAD-bd_PCMH-like_sf"/>
</dbReference>
<keyword evidence="9 20" id="KW-0132">Cell division</keyword>
<dbReference type="Proteomes" id="UP000053226">
    <property type="component" value="Unassembled WGS sequence"/>
</dbReference>
<dbReference type="InterPro" id="IPR016169">
    <property type="entry name" value="FAD-bd_PCMH_sub2"/>
</dbReference>
<dbReference type="SUPFAM" id="SSF56176">
    <property type="entry name" value="FAD-binding/transporter-associated domain-like"/>
    <property type="match status" value="1"/>
</dbReference>
<dbReference type="InterPro" id="IPR016167">
    <property type="entry name" value="FAD-bd_PCMH_sub1"/>
</dbReference>
<comment type="pathway">
    <text evidence="4 20">Cell wall biogenesis; peptidoglycan biosynthesis.</text>
</comment>
<feature type="domain" description="FAD-binding PCMH-type" evidence="21">
    <location>
        <begin position="15"/>
        <end position="185"/>
    </location>
</feature>
<evidence type="ECO:0000256" key="18">
    <source>
        <dbReference type="ARBA" id="ARBA00031026"/>
    </source>
</evidence>
<evidence type="ECO:0000256" key="13">
    <source>
        <dbReference type="ARBA" id="ARBA00022960"/>
    </source>
</evidence>
<evidence type="ECO:0000256" key="4">
    <source>
        <dbReference type="ARBA" id="ARBA00004752"/>
    </source>
</evidence>
<evidence type="ECO:0000256" key="12">
    <source>
        <dbReference type="ARBA" id="ARBA00022857"/>
    </source>
</evidence>
<dbReference type="Pfam" id="PF01565">
    <property type="entry name" value="FAD_binding_4"/>
    <property type="match status" value="1"/>
</dbReference>
<name>A0A0N0IBM7_9GAMM</name>
<evidence type="ECO:0000256" key="5">
    <source>
        <dbReference type="ARBA" id="ARBA00010485"/>
    </source>
</evidence>
<keyword evidence="13 20" id="KW-0133">Cell shape</keyword>
<dbReference type="UniPathway" id="UPA00219"/>
<evidence type="ECO:0000256" key="10">
    <source>
        <dbReference type="ARBA" id="ARBA00022630"/>
    </source>
</evidence>
<accession>A0A0N0IBM7</accession>
<proteinExistence type="inferred from homology"/>
<evidence type="ECO:0000256" key="16">
    <source>
        <dbReference type="ARBA" id="ARBA00023306"/>
    </source>
</evidence>
<evidence type="ECO:0000256" key="6">
    <source>
        <dbReference type="ARBA" id="ARBA00012518"/>
    </source>
</evidence>
<dbReference type="InterPro" id="IPR016166">
    <property type="entry name" value="FAD-bd_PCMH"/>
</dbReference>
<keyword evidence="15 20" id="KW-0560">Oxidoreductase</keyword>
<dbReference type="PANTHER" id="PTHR21071">
    <property type="entry name" value="UDP-N-ACETYLENOLPYRUVOYLGLUCOSAMINE REDUCTASE"/>
    <property type="match status" value="1"/>
</dbReference>
<evidence type="ECO:0000256" key="11">
    <source>
        <dbReference type="ARBA" id="ARBA00022827"/>
    </source>
</evidence>
<dbReference type="InterPro" id="IPR006094">
    <property type="entry name" value="Oxid_FAD_bind_N"/>
</dbReference>
<reference evidence="22 23" key="1">
    <citation type="submission" date="2015-07" db="EMBL/GenBank/DDBJ databases">
        <title>ATOL: Assembling a taxonomically balanced genome-scale reconstruction of the evolutionary history of the Enterobacteriaceae.</title>
        <authorList>
            <person name="Plunkett G.III."/>
            <person name="Neeno-Eckwall E.C."/>
            <person name="Glasner J.D."/>
            <person name="Perna N.T."/>
        </authorList>
    </citation>
    <scope>NUCLEOTIDE SEQUENCE [LARGE SCALE GENOMIC DNA]</scope>
    <source>
        <strain evidence="22 23">ATCC 35017</strain>
    </source>
</reference>
<dbReference type="HAMAP" id="MF_00037">
    <property type="entry name" value="MurB"/>
    <property type="match status" value="1"/>
</dbReference>
<feature type="active site" evidence="20">
    <location>
        <position position="161"/>
    </location>
</feature>
<evidence type="ECO:0000259" key="21">
    <source>
        <dbReference type="PROSITE" id="PS51387"/>
    </source>
</evidence>
<comment type="catalytic activity">
    <reaction evidence="19 20">
        <text>UDP-N-acetyl-alpha-D-muramate + NADP(+) = UDP-N-acetyl-3-O-(1-carboxyvinyl)-alpha-D-glucosamine + NADPH + H(+)</text>
        <dbReference type="Rhea" id="RHEA:12248"/>
        <dbReference type="ChEBI" id="CHEBI:15378"/>
        <dbReference type="ChEBI" id="CHEBI:57783"/>
        <dbReference type="ChEBI" id="CHEBI:58349"/>
        <dbReference type="ChEBI" id="CHEBI:68483"/>
        <dbReference type="ChEBI" id="CHEBI:70757"/>
        <dbReference type="EC" id="1.3.1.98"/>
    </reaction>
</comment>
<sequence length="344" mass="38067">MKPSIELKSVNSFGINACAYELHRADSVSVLCDLWQQAIAKQYPVLLLGSGSNVLFTDNFHGSVILNRIKGIDIQETADSWHIYAGAGENWHQFIEFLLNKSIYGLENLALIPGCVGSAPIQNIGAYGMELKNVCEYVDIVQLDNGEVSRLSTVECEFGYRDSIFKHQYRDNYAIIGVGFKLSKIWTPILAYGDLSQLDRTTITPQKVFNTICATRRSKLPDPEQLGNAGSFFKNPIVSATIAKNIRQDFPNCPQFFQANGHVKLAAGWLIDMCGLKGYQLGGAAVHIHQALVLINQDSATGMDIVNLAAIIRKKVFQRFSVLLEPEVRFMGINGEIDSVECIS</sequence>
<evidence type="ECO:0000256" key="2">
    <source>
        <dbReference type="ARBA" id="ARBA00003921"/>
    </source>
</evidence>
<gene>
    <name evidence="20" type="primary">murB</name>
    <name evidence="22" type="ORF">M992_0501</name>
</gene>